<dbReference type="RefSeq" id="WP_290264693.1">
    <property type="nucleotide sequence ID" value="NZ_JAUFQQ010000003.1"/>
</dbReference>
<comment type="subcellular location">
    <subcellularLocation>
        <location evidence="1">Cell outer membrane</location>
    </subcellularLocation>
</comment>
<comment type="caution">
    <text evidence="7">The sequence shown here is derived from an EMBL/GenBank/DDBJ whole genome shotgun (WGS) entry which is preliminary data.</text>
</comment>
<name>A0ABV5FS94_9FLAO</name>
<dbReference type="PRINTS" id="PR01021">
    <property type="entry name" value="OMPADOMAIN"/>
</dbReference>
<protein>
    <submittedName>
        <fullName evidence="7">OmpA family protein</fullName>
    </submittedName>
</protein>
<dbReference type="PANTHER" id="PTHR30329:SF21">
    <property type="entry name" value="LIPOPROTEIN YIAD-RELATED"/>
    <property type="match status" value="1"/>
</dbReference>
<dbReference type="InterPro" id="IPR006664">
    <property type="entry name" value="OMP_bac"/>
</dbReference>
<dbReference type="Pfam" id="PF00691">
    <property type="entry name" value="OmpA"/>
    <property type="match status" value="1"/>
</dbReference>
<dbReference type="PROSITE" id="PS51123">
    <property type="entry name" value="OMPA_2"/>
    <property type="match status" value="1"/>
</dbReference>
<dbReference type="SUPFAM" id="SSF103088">
    <property type="entry name" value="OmpA-like"/>
    <property type="match status" value="1"/>
</dbReference>
<gene>
    <name evidence="7" type="ORF">ACFFUQ_20610</name>
</gene>
<dbReference type="InterPro" id="IPR050330">
    <property type="entry name" value="Bact_OuterMem_StrucFunc"/>
</dbReference>
<keyword evidence="5" id="KW-0812">Transmembrane</keyword>
<evidence type="ECO:0000313" key="7">
    <source>
        <dbReference type="EMBL" id="MFB9066429.1"/>
    </source>
</evidence>
<dbReference type="InterPro" id="IPR036737">
    <property type="entry name" value="OmpA-like_sf"/>
</dbReference>
<feature type="transmembrane region" description="Helical" evidence="5">
    <location>
        <begin position="659"/>
        <end position="681"/>
    </location>
</feature>
<dbReference type="CDD" id="cd07185">
    <property type="entry name" value="OmpA_C-like"/>
    <property type="match status" value="1"/>
</dbReference>
<feature type="domain" description="OmpA-like" evidence="6">
    <location>
        <begin position="305"/>
        <end position="424"/>
    </location>
</feature>
<evidence type="ECO:0000256" key="5">
    <source>
        <dbReference type="SAM" id="Phobius"/>
    </source>
</evidence>
<reference evidence="7 8" key="1">
    <citation type="submission" date="2024-09" db="EMBL/GenBank/DDBJ databases">
        <authorList>
            <person name="Sun Q."/>
            <person name="Mori K."/>
        </authorList>
    </citation>
    <scope>NUCLEOTIDE SEQUENCE [LARGE SCALE GENOMIC DNA]</scope>
    <source>
        <strain evidence="7 8">CECT 7908</strain>
    </source>
</reference>
<evidence type="ECO:0000256" key="4">
    <source>
        <dbReference type="PROSITE-ProRule" id="PRU00473"/>
    </source>
</evidence>
<evidence type="ECO:0000256" key="2">
    <source>
        <dbReference type="ARBA" id="ARBA00023136"/>
    </source>
</evidence>
<evidence type="ECO:0000256" key="1">
    <source>
        <dbReference type="ARBA" id="ARBA00004442"/>
    </source>
</evidence>
<evidence type="ECO:0000259" key="6">
    <source>
        <dbReference type="PROSITE" id="PS51123"/>
    </source>
</evidence>
<keyword evidence="5" id="KW-1133">Transmembrane helix</keyword>
<evidence type="ECO:0000256" key="3">
    <source>
        <dbReference type="ARBA" id="ARBA00023237"/>
    </source>
</evidence>
<proteinExistence type="predicted"/>
<dbReference type="InterPro" id="IPR006665">
    <property type="entry name" value="OmpA-like"/>
</dbReference>
<sequence length="949" mass="108471">MAKGIKKIEWTGEGSIISNLSERNRKARIKADQFVYFKITEWHEGTTDEQKKGSVLWHLQTHNPRGSILKLTKRADDKYGVMLPKKLCGPFTYYVQAILPYAKHSKSAGVLIGGWCEPKIISSAWAKQSKGEDVRKTNQFNYGEPLYLNLSTEGLNGAINLIIEIHRRVMGGDSVTDDQLIKVYTKTPVNNGEVNIILTDTLSWQPKLMRRKYIEEFYIKVKDPLTNTYIKDDYNDVYHARYLRIQDRINFVFPERDLGLSKSMIGELKQYERNAGTCKFTRIGVNYRGDDDLIFDEGKFIRKINPKDNFSTVEQIHYDYDKWDIRNDAKPILDKVADYLILPPLLPVELGAHTDNRGTEEYNLDLSAKRADSVVKYLISKGVPSYLITGKGYGKAKLIHKETTVSEAQHQENRRITLQFKIFDNNAETLVHDVVVPSYKKPTQLRINIEGFIRKGCHKKKEHLNTIQSHDSYKQAVTYDLTENQSNYIDVQLNSRLPTVPHITDVFNFGNNYRNIYSYHLNSCTYYSGTKHPSFAINAYPDIVWVGHFLYNYNIREGMDEKPKTPYFFHGKTVELKNGITEEVKELTDSIIGFLLNFFPGGWVGVNVILPYLESQAEYYDVGLHAYYDRDIEKRDELLSLQGCTTLDFIKADATTRRIVALVIYQIVVIGLLIDLIMIFLTRGGSASSKVVKIASKVKKGTDYLDKIGAEIVPPSIAVNTGVYYKMQADSRMALIYEANIKAEPLVAINFTKKYTIKSLLDSNETDPNKKKSNEAIDGILSKIGKDDVTFSLTMEGEIALQQNIQYNVLTEQYTLKDKFNNLPQKNIICHSKKIRGSISLEGAIEKKYFKFSPLKTDISTNVKLEMFCEAFVVTEFGFDKKDGRGLFMTQKLKFSGLKGTFKGEATVTSKKFGSYKYSSIDDKSIDFKVLEGFEQILKTIYFFNTTTI</sequence>
<organism evidence="7 8">
    <name type="scientific">Flavobacterium branchiarum</name>
    <dbReference type="NCBI Taxonomy" id="1114870"/>
    <lineage>
        <taxon>Bacteria</taxon>
        <taxon>Pseudomonadati</taxon>
        <taxon>Bacteroidota</taxon>
        <taxon>Flavobacteriia</taxon>
        <taxon>Flavobacteriales</taxon>
        <taxon>Flavobacteriaceae</taxon>
        <taxon>Flavobacterium</taxon>
    </lineage>
</organism>
<dbReference type="Proteomes" id="UP001589589">
    <property type="component" value="Unassembled WGS sequence"/>
</dbReference>
<dbReference type="Gene3D" id="3.30.1330.60">
    <property type="entry name" value="OmpA-like domain"/>
    <property type="match status" value="1"/>
</dbReference>
<keyword evidence="3" id="KW-0998">Cell outer membrane</keyword>
<dbReference type="PANTHER" id="PTHR30329">
    <property type="entry name" value="STATOR ELEMENT OF FLAGELLAR MOTOR COMPLEX"/>
    <property type="match status" value="1"/>
</dbReference>
<keyword evidence="2 4" id="KW-0472">Membrane</keyword>
<keyword evidence="8" id="KW-1185">Reference proteome</keyword>
<dbReference type="EMBL" id="JBHMEX010000069">
    <property type="protein sequence ID" value="MFB9066429.1"/>
    <property type="molecule type" value="Genomic_DNA"/>
</dbReference>
<evidence type="ECO:0000313" key="8">
    <source>
        <dbReference type="Proteomes" id="UP001589589"/>
    </source>
</evidence>
<accession>A0ABV5FS94</accession>